<reference evidence="1" key="1">
    <citation type="submission" date="2022-07" db="EMBL/GenBank/DDBJ databases">
        <authorList>
            <person name="Macas J."/>
            <person name="Novak P."/>
            <person name="Neumann P."/>
        </authorList>
    </citation>
    <scope>NUCLEOTIDE SEQUENCE</scope>
</reference>
<dbReference type="AlphaFoldDB" id="A0AAV0DDQ8"/>
<dbReference type="Proteomes" id="UP001152523">
    <property type="component" value="Unassembled WGS sequence"/>
</dbReference>
<dbReference type="EMBL" id="CAMAPF010000083">
    <property type="protein sequence ID" value="CAH9094981.1"/>
    <property type="molecule type" value="Genomic_DNA"/>
</dbReference>
<name>A0AAV0DDQ8_9ASTE</name>
<evidence type="ECO:0000313" key="2">
    <source>
        <dbReference type="Proteomes" id="UP001152523"/>
    </source>
</evidence>
<evidence type="ECO:0000313" key="1">
    <source>
        <dbReference type="EMBL" id="CAH9094981.1"/>
    </source>
</evidence>
<comment type="caution">
    <text evidence="1">The sequence shown here is derived from an EMBL/GenBank/DDBJ whole genome shotgun (WGS) entry which is preliminary data.</text>
</comment>
<accession>A0AAV0DDQ8</accession>
<sequence length="67" mass="7674">MWEEFVTRHGAEIERRLNEGDRPLVLINMVGVNLFQGLSLSTRYDSHMELDSAGKRVLLLIHGLLLI</sequence>
<organism evidence="1 2">
    <name type="scientific">Cuscuta epithymum</name>
    <dbReference type="NCBI Taxonomy" id="186058"/>
    <lineage>
        <taxon>Eukaryota</taxon>
        <taxon>Viridiplantae</taxon>
        <taxon>Streptophyta</taxon>
        <taxon>Embryophyta</taxon>
        <taxon>Tracheophyta</taxon>
        <taxon>Spermatophyta</taxon>
        <taxon>Magnoliopsida</taxon>
        <taxon>eudicotyledons</taxon>
        <taxon>Gunneridae</taxon>
        <taxon>Pentapetalae</taxon>
        <taxon>asterids</taxon>
        <taxon>lamiids</taxon>
        <taxon>Solanales</taxon>
        <taxon>Convolvulaceae</taxon>
        <taxon>Cuscuteae</taxon>
        <taxon>Cuscuta</taxon>
        <taxon>Cuscuta subgen. Cuscuta</taxon>
    </lineage>
</organism>
<gene>
    <name evidence="1" type="ORF">CEPIT_LOCUS13087</name>
</gene>
<protein>
    <submittedName>
        <fullName evidence="1">Uncharacterized protein</fullName>
    </submittedName>
</protein>
<proteinExistence type="predicted"/>
<keyword evidence="2" id="KW-1185">Reference proteome</keyword>